<evidence type="ECO:0000313" key="5">
    <source>
        <dbReference type="Proteomes" id="UP000190080"/>
    </source>
</evidence>
<dbReference type="NCBIfam" id="NF001748">
    <property type="entry name" value="PRK00468.1"/>
    <property type="match status" value="1"/>
</dbReference>
<dbReference type="GO" id="GO:0003723">
    <property type="term" value="F:RNA binding"/>
    <property type="evidence" value="ECO:0007669"/>
    <property type="project" value="UniProtKB-UniRule"/>
</dbReference>
<keyword evidence="5" id="KW-1185">Reference proteome</keyword>
<dbReference type="InterPro" id="IPR009019">
    <property type="entry name" value="KH_sf_prok-type"/>
</dbReference>
<dbReference type="GO" id="GO:0071555">
    <property type="term" value="P:cell wall organization"/>
    <property type="evidence" value="ECO:0007669"/>
    <property type="project" value="UniProtKB-KW"/>
</dbReference>
<dbReference type="HAMAP" id="MF_00088">
    <property type="entry name" value="KhpA"/>
    <property type="match status" value="1"/>
</dbReference>
<evidence type="ECO:0000313" key="4">
    <source>
        <dbReference type="EMBL" id="OPJ61787.1"/>
    </source>
</evidence>
<organism evidence="4 5">
    <name type="scientific">Clostridium oryzae</name>
    <dbReference type="NCBI Taxonomy" id="1450648"/>
    <lineage>
        <taxon>Bacteria</taxon>
        <taxon>Bacillati</taxon>
        <taxon>Bacillota</taxon>
        <taxon>Clostridia</taxon>
        <taxon>Eubacteriales</taxon>
        <taxon>Clostridiaceae</taxon>
        <taxon>Clostridium</taxon>
    </lineage>
</organism>
<comment type="caution">
    <text evidence="4">The sequence shown here is derived from an EMBL/GenBank/DDBJ whole genome shotgun (WGS) entry which is preliminary data.</text>
</comment>
<dbReference type="Pfam" id="PF13083">
    <property type="entry name" value="KH_KhpA-B"/>
    <property type="match status" value="1"/>
</dbReference>
<name>A0A1V4IQM7_9CLOT</name>
<evidence type="ECO:0000256" key="3">
    <source>
        <dbReference type="HAMAP-Rule" id="MF_00088"/>
    </source>
</evidence>
<proteinExistence type="inferred from homology"/>
<accession>A0A1V4IQM7</accession>
<dbReference type="InterPro" id="IPR020627">
    <property type="entry name" value="KhpA"/>
</dbReference>
<gene>
    <name evidence="3" type="primary">khpA</name>
    <name evidence="4" type="ORF">CLORY_20930</name>
</gene>
<dbReference type="STRING" id="1450648.CLORY_20930"/>
<evidence type="ECO:0000256" key="2">
    <source>
        <dbReference type="ARBA" id="ARBA00022884"/>
    </source>
</evidence>
<keyword evidence="3" id="KW-0133">Cell shape</keyword>
<dbReference type="PANTHER" id="PTHR34654">
    <property type="entry name" value="UPF0109 PROTEIN SCO5592"/>
    <property type="match status" value="1"/>
</dbReference>
<dbReference type="Gene3D" id="3.30.300.20">
    <property type="match status" value="1"/>
</dbReference>
<keyword evidence="3" id="KW-0961">Cell wall biogenesis/degradation</keyword>
<protein>
    <recommendedName>
        <fullName evidence="3">RNA-binding protein KhpA</fullName>
    </recommendedName>
    <alternativeName>
        <fullName evidence="3">KH-domain protein A</fullName>
    </alternativeName>
</protein>
<dbReference type="GO" id="GO:0008360">
    <property type="term" value="P:regulation of cell shape"/>
    <property type="evidence" value="ECO:0007669"/>
    <property type="project" value="UniProtKB-KW"/>
</dbReference>
<dbReference type="AlphaFoldDB" id="A0A1V4IQM7"/>
<reference evidence="4 5" key="1">
    <citation type="submission" date="2017-03" db="EMBL/GenBank/DDBJ databases">
        <title>Genome sequence of Clostridium oryzae DSM 28571.</title>
        <authorList>
            <person name="Poehlein A."/>
            <person name="Daniel R."/>
        </authorList>
    </citation>
    <scope>NUCLEOTIDE SEQUENCE [LARGE SCALE GENOMIC DNA]</scope>
    <source>
        <strain evidence="4 5">DSM 28571</strain>
    </source>
</reference>
<dbReference type="EMBL" id="MZGV01000019">
    <property type="protein sequence ID" value="OPJ61787.1"/>
    <property type="molecule type" value="Genomic_DNA"/>
</dbReference>
<comment type="similarity">
    <text evidence="3">Belongs to the KhpA RNA-binding protein family.</text>
</comment>
<dbReference type="GO" id="GO:0005737">
    <property type="term" value="C:cytoplasm"/>
    <property type="evidence" value="ECO:0007669"/>
    <property type="project" value="UniProtKB-SubCell"/>
</dbReference>
<comment type="function">
    <text evidence="3">A probable RNA chaperone. Forms a complex with KhpB which binds to cellular RNA and controls its expression. Plays a role in peptidoglycan (PG) homeostasis and cell length regulation.</text>
</comment>
<evidence type="ECO:0000256" key="1">
    <source>
        <dbReference type="ARBA" id="ARBA00022490"/>
    </source>
</evidence>
<keyword evidence="1 3" id="KW-0963">Cytoplasm</keyword>
<keyword evidence="2 3" id="KW-0694">RNA-binding</keyword>
<comment type="subunit">
    <text evidence="3">Forms a complex with KhpB.</text>
</comment>
<dbReference type="SUPFAM" id="SSF54814">
    <property type="entry name" value="Prokaryotic type KH domain (KH-domain type II)"/>
    <property type="match status" value="1"/>
</dbReference>
<keyword evidence="3" id="KW-0143">Chaperone</keyword>
<sequence>MTICRISMKELVEIIAKALVDNPDMVTVNEVAGQQSTILELKVAPEDMGKVIGKQGRIAKAIRTVVKAAAIKENKRVVVEII</sequence>
<dbReference type="InterPro" id="IPR015946">
    <property type="entry name" value="KH_dom-like_a/b"/>
</dbReference>
<dbReference type="PANTHER" id="PTHR34654:SF1">
    <property type="entry name" value="RNA-BINDING PROTEIN KHPA"/>
    <property type="match status" value="1"/>
</dbReference>
<dbReference type="CDD" id="cd22533">
    <property type="entry name" value="KH-II_YlqC-like"/>
    <property type="match status" value="1"/>
</dbReference>
<comment type="subcellular location">
    <subcellularLocation>
        <location evidence="3">Cytoplasm</location>
    </subcellularLocation>
</comment>
<dbReference type="GO" id="GO:0009252">
    <property type="term" value="P:peptidoglycan biosynthetic process"/>
    <property type="evidence" value="ECO:0007669"/>
    <property type="project" value="UniProtKB-UniRule"/>
</dbReference>
<dbReference type="Proteomes" id="UP000190080">
    <property type="component" value="Unassembled WGS sequence"/>
</dbReference>